<organism evidence="6 7">
    <name type="scientific">Fonsecaea monophora</name>
    <dbReference type="NCBI Taxonomy" id="254056"/>
    <lineage>
        <taxon>Eukaryota</taxon>
        <taxon>Fungi</taxon>
        <taxon>Dikarya</taxon>
        <taxon>Ascomycota</taxon>
        <taxon>Pezizomycotina</taxon>
        <taxon>Eurotiomycetes</taxon>
        <taxon>Chaetothyriomycetidae</taxon>
        <taxon>Chaetothyriales</taxon>
        <taxon>Herpotrichiellaceae</taxon>
        <taxon>Fonsecaea</taxon>
    </lineage>
</organism>
<dbReference type="Proteomes" id="UP000077002">
    <property type="component" value="Unassembled WGS sequence"/>
</dbReference>
<feature type="transmembrane region" description="Helical" evidence="5">
    <location>
        <begin position="532"/>
        <end position="551"/>
    </location>
</feature>
<keyword evidence="7" id="KW-1185">Reference proteome</keyword>
<evidence type="ECO:0000256" key="5">
    <source>
        <dbReference type="SAM" id="Phobius"/>
    </source>
</evidence>
<comment type="caution">
    <text evidence="6">The sequence shown here is derived from an EMBL/GenBank/DDBJ whole genome shotgun (WGS) entry which is preliminary data.</text>
</comment>
<evidence type="ECO:0000256" key="4">
    <source>
        <dbReference type="ARBA" id="ARBA00023136"/>
    </source>
</evidence>
<dbReference type="Pfam" id="PF01544">
    <property type="entry name" value="CorA"/>
    <property type="match status" value="1"/>
</dbReference>
<dbReference type="InterPro" id="IPR045863">
    <property type="entry name" value="CorA_TM1_TM2"/>
</dbReference>
<evidence type="ECO:0000313" key="6">
    <source>
        <dbReference type="EMBL" id="OAG41583.1"/>
    </source>
</evidence>
<evidence type="ECO:0000256" key="1">
    <source>
        <dbReference type="ARBA" id="ARBA00004141"/>
    </source>
</evidence>
<keyword evidence="4 5" id="KW-0472">Membrane</keyword>
<feature type="transmembrane region" description="Helical" evidence="5">
    <location>
        <begin position="500"/>
        <end position="520"/>
    </location>
</feature>
<keyword evidence="2 5" id="KW-0812">Transmembrane</keyword>
<dbReference type="GO" id="GO:0046873">
    <property type="term" value="F:metal ion transmembrane transporter activity"/>
    <property type="evidence" value="ECO:0007669"/>
    <property type="project" value="InterPro"/>
</dbReference>
<proteinExistence type="predicted"/>
<protein>
    <submittedName>
        <fullName evidence="6">Uncharacterized protein</fullName>
    </submittedName>
</protein>
<keyword evidence="3 5" id="KW-1133">Transmembrane helix</keyword>
<accession>A0A177FBC2</accession>
<name>A0A177FBC2_9EURO</name>
<dbReference type="SUPFAM" id="SSF144083">
    <property type="entry name" value="Magnesium transport protein CorA, transmembrane region"/>
    <property type="match status" value="1"/>
</dbReference>
<comment type="subcellular location">
    <subcellularLocation>
        <location evidence="1">Membrane</location>
        <topology evidence="1">Multi-pass membrane protein</topology>
    </subcellularLocation>
</comment>
<evidence type="ECO:0000313" key="7">
    <source>
        <dbReference type="Proteomes" id="UP000077002"/>
    </source>
</evidence>
<gene>
    <name evidence="6" type="ORF">AYO21_04285</name>
</gene>
<dbReference type="GeneID" id="34599455"/>
<evidence type="ECO:0000256" key="3">
    <source>
        <dbReference type="ARBA" id="ARBA00022989"/>
    </source>
</evidence>
<dbReference type="Gene3D" id="1.20.58.340">
    <property type="entry name" value="Magnesium transport protein CorA, transmembrane region"/>
    <property type="match status" value="1"/>
</dbReference>
<dbReference type="GO" id="GO:0016020">
    <property type="term" value="C:membrane"/>
    <property type="evidence" value="ECO:0007669"/>
    <property type="project" value="UniProtKB-SubCell"/>
</dbReference>
<reference evidence="6 7" key="1">
    <citation type="submission" date="2016-03" db="EMBL/GenBank/DDBJ databases">
        <title>Draft genome sequence of the Fonsecaea monophora CBS 269.37.</title>
        <authorList>
            <person name="Bombassaro A."/>
            <person name="Vinicius W.A."/>
            <person name="De Hoog S."/>
            <person name="Sun J."/>
            <person name="Souza E.M."/>
            <person name="Raittz R.T."/>
            <person name="Costa F."/>
            <person name="Leao A.C."/>
            <person name="Tadra-Sfeir M.Z."/>
            <person name="Baura V."/>
            <person name="Balsanelli E."/>
            <person name="Pedrosa F.O."/>
            <person name="Moreno L.F."/>
            <person name="Steffens M.B."/>
            <person name="Xi L."/>
            <person name="Bocca A.L."/>
            <person name="Felipe M.S."/>
            <person name="Teixeira M."/>
            <person name="Telles Filho F.Q."/>
            <person name="Azevedo C.M."/>
            <person name="Gomes R."/>
            <person name="Vicente V.A."/>
        </authorList>
    </citation>
    <scope>NUCLEOTIDE SEQUENCE [LARGE SCALE GENOMIC DNA]</scope>
    <source>
        <strain evidence="6 7">CBS 269.37</strain>
    </source>
</reference>
<evidence type="ECO:0000256" key="2">
    <source>
        <dbReference type="ARBA" id="ARBA00022692"/>
    </source>
</evidence>
<dbReference type="InterPro" id="IPR002523">
    <property type="entry name" value="MgTranspt_CorA/ZnTranspt_ZntB"/>
</dbReference>
<dbReference type="OrthoDB" id="194358at2759"/>
<dbReference type="EMBL" id="LVKK01000023">
    <property type="protein sequence ID" value="OAG41583.1"/>
    <property type="molecule type" value="Genomic_DNA"/>
</dbReference>
<sequence length="560" mass="64816">MDFLLVDSLFFSQPLPAENAPVQRSHRFLGTHSRVVDFLCRLDFGQYFVTYNENQISTWQDLQNSVNQALFSPGVPGHPNTPVGGEEPLDRVYYENNWPYARSFLCRRFVKGLVDNLQNPPAVGGREDASLVRFQQFLFEADKRNDLEFYFSRIGPTSNLSMLTGRRGSKSPWPVWPSTKNTQVRLRADLFTVLERLLVHFGFDWISLHRSPGIATLDTKFKELYTLKAEKKFIVRRRTCVASVLSMRSTDKFRNVDLCPASWASVVPLLHRRTLILFNELHSEVDGLGFKDWLTDPGLWTVIDQQNTSRDTETTAVVFIYRLVCRVWERVLLEWRRVLDQSSEHIKVSETRALDDDLDVADLEELARQTWRDSQDWSTMSQLLLAQRKTIAHALGYLEAVSRSANLFPPPATPTSPSNEIVRLERIISEFNEMEQIVSQEFPNRGRNISDFVWIFRLTASQKQRSNRTGQLTKREQVYNIIGARNAQAAENYSKEMGNITWITFIFFPLITVSGLFGMNVDVLADNPSIKWYFVVAVPLTLLVVGMALFIRRRRRRYYY</sequence>
<dbReference type="AlphaFoldDB" id="A0A177FBC2"/>
<dbReference type="RefSeq" id="XP_022513535.1">
    <property type="nucleotide sequence ID" value="XM_022654258.1"/>
</dbReference>